<reference evidence="2 3" key="1">
    <citation type="submission" date="2017-04" db="EMBL/GenBank/DDBJ databases">
        <title>The new phylogeny of genus Mycobacterium.</title>
        <authorList>
            <person name="Tortoli E."/>
            <person name="Trovato A."/>
            <person name="Cirillo D.M."/>
        </authorList>
    </citation>
    <scope>NUCLEOTIDE SEQUENCE [LARGE SCALE GENOMIC DNA]</scope>
    <source>
        <strain evidence="2 3">DSM 45247</strain>
    </source>
</reference>
<dbReference type="EMBL" id="NCXM01000003">
    <property type="protein sequence ID" value="OSC31609.1"/>
    <property type="molecule type" value="Genomic_DNA"/>
</dbReference>
<evidence type="ECO:0000313" key="2">
    <source>
        <dbReference type="EMBL" id="OSC31609.1"/>
    </source>
</evidence>
<keyword evidence="3" id="KW-1185">Reference proteome</keyword>
<comment type="caution">
    <text evidence="2">The sequence shown here is derived from an EMBL/GenBank/DDBJ whole genome shotgun (WGS) entry which is preliminary data.</text>
</comment>
<dbReference type="Proteomes" id="UP000242320">
    <property type="component" value="Unassembled WGS sequence"/>
</dbReference>
<dbReference type="RefSeq" id="WP_085288684.1">
    <property type="nucleotide sequence ID" value="NZ_NCXM01000003.1"/>
</dbReference>
<evidence type="ECO:0000313" key="3">
    <source>
        <dbReference type="Proteomes" id="UP000242320"/>
    </source>
</evidence>
<feature type="chain" id="PRO_5012349212" description="Secreted protein" evidence="1">
    <location>
        <begin position="30"/>
        <end position="78"/>
    </location>
</feature>
<dbReference type="AlphaFoldDB" id="A0A1X2LC61"/>
<name>A0A1X2LC61_9MYCO</name>
<organism evidence="2 3">
    <name type="scientific">Mycolicibacterium vulneris</name>
    <dbReference type="NCBI Taxonomy" id="547163"/>
    <lineage>
        <taxon>Bacteria</taxon>
        <taxon>Bacillati</taxon>
        <taxon>Actinomycetota</taxon>
        <taxon>Actinomycetes</taxon>
        <taxon>Mycobacteriales</taxon>
        <taxon>Mycobacteriaceae</taxon>
        <taxon>Mycolicibacterium</taxon>
    </lineage>
</organism>
<evidence type="ECO:0000256" key="1">
    <source>
        <dbReference type="SAM" id="SignalP"/>
    </source>
</evidence>
<gene>
    <name evidence="2" type="ORF">B8W69_04010</name>
</gene>
<protein>
    <recommendedName>
        <fullName evidence="4">Secreted protein</fullName>
    </recommendedName>
</protein>
<evidence type="ECO:0008006" key="4">
    <source>
        <dbReference type="Google" id="ProtNLM"/>
    </source>
</evidence>
<accession>A0A1X2LC61</accession>
<feature type="signal peptide" evidence="1">
    <location>
        <begin position="1"/>
        <end position="29"/>
    </location>
</feature>
<keyword evidence="1" id="KW-0732">Signal</keyword>
<proteinExistence type="predicted"/>
<sequence length="78" mass="8340">MGEVMRARLLGATLLAGIELGLSAPVAHADPMTIDKDPSPCNMVRKYGQHDAVELIVAFYSVSPDRARAELASRGCLD</sequence>